<accession>A0A7J6VR56</accession>
<evidence type="ECO:0000256" key="1">
    <source>
        <dbReference type="SAM" id="MobiDB-lite"/>
    </source>
</evidence>
<protein>
    <submittedName>
        <fullName evidence="2">Uncharacterized protein</fullName>
    </submittedName>
</protein>
<dbReference type="EMBL" id="JABWDY010027864">
    <property type="protein sequence ID" value="KAF5187549.1"/>
    <property type="molecule type" value="Genomic_DNA"/>
</dbReference>
<keyword evidence="3" id="KW-1185">Reference proteome</keyword>
<evidence type="ECO:0000313" key="3">
    <source>
        <dbReference type="Proteomes" id="UP000554482"/>
    </source>
</evidence>
<reference evidence="2 3" key="1">
    <citation type="submission" date="2020-06" db="EMBL/GenBank/DDBJ databases">
        <title>Transcriptomic and genomic resources for Thalictrum thalictroides and T. hernandezii: Facilitating candidate gene discovery in an emerging model plant lineage.</title>
        <authorList>
            <person name="Arias T."/>
            <person name="Riano-Pachon D.M."/>
            <person name="Di Stilio V.S."/>
        </authorList>
    </citation>
    <scope>NUCLEOTIDE SEQUENCE [LARGE SCALE GENOMIC DNA]</scope>
    <source>
        <strain evidence="3">cv. WT478/WT964</strain>
        <tissue evidence="2">Leaves</tissue>
    </source>
</reference>
<gene>
    <name evidence="2" type="ORF">FRX31_022865</name>
</gene>
<name>A0A7J6VR56_THATH</name>
<dbReference type="Proteomes" id="UP000554482">
    <property type="component" value="Unassembled WGS sequence"/>
</dbReference>
<dbReference type="AlphaFoldDB" id="A0A7J6VR56"/>
<comment type="caution">
    <text evidence="2">The sequence shown here is derived from an EMBL/GenBank/DDBJ whole genome shotgun (WGS) entry which is preliminary data.</text>
</comment>
<evidence type="ECO:0000313" key="2">
    <source>
        <dbReference type="EMBL" id="KAF5187549.1"/>
    </source>
</evidence>
<proteinExistence type="predicted"/>
<feature type="non-terminal residue" evidence="2">
    <location>
        <position position="1"/>
    </location>
</feature>
<sequence length="64" mass="7529">YTSEYMHVRTYLKVYNGAVKPIPNQQDWCEPPSKVLPPPLHRPPGRLRKNRRLGEDELQSRTLT</sequence>
<organism evidence="2 3">
    <name type="scientific">Thalictrum thalictroides</name>
    <name type="common">Rue-anemone</name>
    <name type="synonym">Anemone thalictroides</name>
    <dbReference type="NCBI Taxonomy" id="46969"/>
    <lineage>
        <taxon>Eukaryota</taxon>
        <taxon>Viridiplantae</taxon>
        <taxon>Streptophyta</taxon>
        <taxon>Embryophyta</taxon>
        <taxon>Tracheophyta</taxon>
        <taxon>Spermatophyta</taxon>
        <taxon>Magnoliopsida</taxon>
        <taxon>Ranunculales</taxon>
        <taxon>Ranunculaceae</taxon>
        <taxon>Thalictroideae</taxon>
        <taxon>Thalictrum</taxon>
    </lineage>
</organism>
<feature type="compositionally biased region" description="Basic and acidic residues" evidence="1">
    <location>
        <begin position="52"/>
        <end position="64"/>
    </location>
</feature>
<feature type="region of interest" description="Disordered" evidence="1">
    <location>
        <begin position="26"/>
        <end position="64"/>
    </location>
</feature>